<organism evidence="1 2">
    <name type="scientific">Chryseobacterium piscicola</name>
    <dbReference type="NCBI Taxonomy" id="551459"/>
    <lineage>
        <taxon>Bacteria</taxon>
        <taxon>Pseudomonadati</taxon>
        <taxon>Bacteroidota</taxon>
        <taxon>Flavobacteriia</taxon>
        <taxon>Flavobacteriales</taxon>
        <taxon>Weeksellaceae</taxon>
        <taxon>Chryseobacterium group</taxon>
        <taxon>Chryseobacterium</taxon>
    </lineage>
</organism>
<protein>
    <submittedName>
        <fullName evidence="1">Uncharacterized protein</fullName>
    </submittedName>
</protein>
<reference evidence="2" key="1">
    <citation type="submission" date="2017-01" db="EMBL/GenBank/DDBJ databases">
        <authorList>
            <person name="Varghese N."/>
            <person name="Submissions S."/>
        </authorList>
    </citation>
    <scope>NUCLEOTIDE SEQUENCE [LARGE SCALE GENOMIC DNA]</scope>
    <source>
        <strain evidence="2">DSM 21068</strain>
    </source>
</reference>
<dbReference type="Proteomes" id="UP000186246">
    <property type="component" value="Unassembled WGS sequence"/>
</dbReference>
<gene>
    <name evidence="1" type="ORF">SAMN05421796_1182</name>
</gene>
<name>A0A1N7PJ98_9FLAO</name>
<evidence type="ECO:0000313" key="2">
    <source>
        <dbReference type="Proteomes" id="UP000186246"/>
    </source>
</evidence>
<dbReference type="AlphaFoldDB" id="A0A1N7PJ98"/>
<accession>A0A1N7PJ98</accession>
<sequence>MATLNSFSQKLDIITLDKSKVAVKLIDSIAKSQLLTQFSGRQDNNLSKKWTARTFLLSDGSIIVEFYDKNAVLIDNLEKYNKLEEIRFVKNTIWNLKKNISYKIELTFEKGNNIVQVENPKQLKNLKSEMPEHFDFEVYQLNTGQILFIDKSQNFKSAAIYPDLKTLSSENSTIAEQVYGSDDDEYLMKKLASGDPLLDYEPSDHLIYPKYEKDLIKTHKLTLIESKIFVASDFYGNLYKSENGYYILLDDFNQLNVAKSEKIGIGTLRVYSNIDEVRVAQKRYEEFKDKGVTSEHFYQKLSDTYGQNFPKMVNQLIDKLSELLNFDKEQLSLDSLGIDLIDEALKWNGTDDKHFDSWFPSILAYYGQAYIADKREGKWSMIYEKEDKVWIPELILNDGFSAWDWRNFYKDLYEGPIPLKWAGDWDGGMRKWRNKK</sequence>
<proteinExistence type="predicted"/>
<evidence type="ECO:0000313" key="1">
    <source>
        <dbReference type="EMBL" id="SIT10459.1"/>
    </source>
</evidence>
<dbReference type="EMBL" id="FTOJ01000018">
    <property type="protein sequence ID" value="SIT10459.1"/>
    <property type="molecule type" value="Genomic_DNA"/>
</dbReference>